<dbReference type="SUPFAM" id="SSF51621">
    <property type="entry name" value="Phosphoenolpyruvate/pyruvate domain"/>
    <property type="match status" value="1"/>
</dbReference>
<keyword evidence="9 12" id="KW-0460">Magnesium</keyword>
<dbReference type="GO" id="GO:0030955">
    <property type="term" value="F:potassium ion binding"/>
    <property type="evidence" value="ECO:0007669"/>
    <property type="project" value="InterPro"/>
</dbReference>
<evidence type="ECO:0000256" key="9">
    <source>
        <dbReference type="ARBA" id="ARBA00022842"/>
    </source>
</evidence>
<dbReference type="GO" id="GO:0005524">
    <property type="term" value="F:ATP binding"/>
    <property type="evidence" value="ECO:0007669"/>
    <property type="project" value="UniProtKB-KW"/>
</dbReference>
<gene>
    <name evidence="15" type="ORF">HQ497_03375</name>
</gene>
<dbReference type="InterPro" id="IPR040442">
    <property type="entry name" value="Pyrv_kinase-like_dom_sf"/>
</dbReference>
<dbReference type="EC" id="2.7.1.40" evidence="3 12"/>
<feature type="domain" description="Pyruvate kinase C-terminal" evidence="14">
    <location>
        <begin position="177"/>
        <end position="278"/>
    </location>
</feature>
<comment type="catalytic activity">
    <reaction evidence="12">
        <text>pyruvate + ATP = phosphoenolpyruvate + ADP + H(+)</text>
        <dbReference type="Rhea" id="RHEA:18157"/>
        <dbReference type="ChEBI" id="CHEBI:15361"/>
        <dbReference type="ChEBI" id="CHEBI:15378"/>
        <dbReference type="ChEBI" id="CHEBI:30616"/>
        <dbReference type="ChEBI" id="CHEBI:58702"/>
        <dbReference type="ChEBI" id="CHEBI:456216"/>
        <dbReference type="EC" id="2.7.1.40"/>
    </reaction>
</comment>
<keyword evidence="8" id="KW-0067">ATP-binding</keyword>
<evidence type="ECO:0000313" key="15">
    <source>
        <dbReference type="EMBL" id="NQV64385.1"/>
    </source>
</evidence>
<dbReference type="InterPro" id="IPR036918">
    <property type="entry name" value="Pyrv_Knase_C_sf"/>
</dbReference>
<evidence type="ECO:0000256" key="10">
    <source>
        <dbReference type="ARBA" id="ARBA00023152"/>
    </source>
</evidence>
<comment type="pathway">
    <text evidence="1 12">Carbohydrate degradation; glycolysis; pyruvate from D-glyceraldehyde 3-phosphate: step 5/5.</text>
</comment>
<evidence type="ECO:0000256" key="2">
    <source>
        <dbReference type="ARBA" id="ARBA00008663"/>
    </source>
</evidence>
<accession>A0A972VUB0</accession>
<dbReference type="GO" id="GO:0016301">
    <property type="term" value="F:kinase activity"/>
    <property type="evidence" value="ECO:0007669"/>
    <property type="project" value="UniProtKB-KW"/>
</dbReference>
<keyword evidence="11 15" id="KW-0670">Pyruvate</keyword>
<evidence type="ECO:0000259" key="14">
    <source>
        <dbReference type="Pfam" id="PF02887"/>
    </source>
</evidence>
<dbReference type="Gene3D" id="3.40.1380.20">
    <property type="entry name" value="Pyruvate kinase, C-terminal domain"/>
    <property type="match status" value="1"/>
</dbReference>
<keyword evidence="10 12" id="KW-0324">Glycolysis</keyword>
<dbReference type="Pfam" id="PF02887">
    <property type="entry name" value="PK_C"/>
    <property type="match status" value="1"/>
</dbReference>
<evidence type="ECO:0000256" key="3">
    <source>
        <dbReference type="ARBA" id="ARBA00012142"/>
    </source>
</evidence>
<sequence>LFAIEHELDFIALSFVREAADVRELRALMGDKAGKMKIIAKIEDQSGVNNLEEIIAEADGIMVARGDLGVEINVAELPNVQRRIARLCAEQGKRVIVATHLLESMIENPIPTRAEVTDVANAIYEEVDAVMLSGETTVGKYPVRCVEQLVAIASATEKTQGLEFTRNLICRDDKQHLALTAVNLAESLGAMGIIVITRRGYMADYVTNCHPQNTRIYAFTKDSQTRRRLMLNRNLSPFRTAFSSDPEKTLQTTFNVLKKRAGLTAGDKVVVISDVLAGSGIDAIQIRTLP</sequence>
<keyword evidence="5" id="KW-0479">Metal-binding</keyword>
<comment type="caution">
    <text evidence="15">The sequence shown here is derived from an EMBL/GenBank/DDBJ whole genome shotgun (WGS) entry which is preliminary data.</text>
</comment>
<dbReference type="InterPro" id="IPR015813">
    <property type="entry name" value="Pyrv/PenolPyrv_kinase-like_dom"/>
</dbReference>
<dbReference type="Gene3D" id="3.20.20.60">
    <property type="entry name" value="Phosphoenolpyruvate-binding domains"/>
    <property type="match status" value="1"/>
</dbReference>
<evidence type="ECO:0000256" key="1">
    <source>
        <dbReference type="ARBA" id="ARBA00004997"/>
    </source>
</evidence>
<keyword evidence="4 12" id="KW-0808">Transferase</keyword>
<dbReference type="SUPFAM" id="SSF52935">
    <property type="entry name" value="PK C-terminal domain-like"/>
    <property type="match status" value="1"/>
</dbReference>
<dbReference type="InterPro" id="IPR001697">
    <property type="entry name" value="Pyr_Knase"/>
</dbReference>
<evidence type="ECO:0000256" key="12">
    <source>
        <dbReference type="RuleBase" id="RU000504"/>
    </source>
</evidence>
<dbReference type="PRINTS" id="PR01050">
    <property type="entry name" value="PYRUVTKNASE"/>
</dbReference>
<feature type="non-terminal residue" evidence="15">
    <location>
        <position position="1"/>
    </location>
</feature>
<reference evidence="15" key="1">
    <citation type="submission" date="2020-05" db="EMBL/GenBank/DDBJ databases">
        <title>Sulfur intermediates as new biogeochemical hubs in an aquatic model microbial ecosystem.</title>
        <authorList>
            <person name="Vigneron A."/>
        </authorList>
    </citation>
    <scope>NUCLEOTIDE SEQUENCE</scope>
    <source>
        <strain evidence="15">Bin.250</strain>
    </source>
</reference>
<comment type="similarity">
    <text evidence="2 12">Belongs to the pyruvate kinase family.</text>
</comment>
<dbReference type="Proteomes" id="UP000754644">
    <property type="component" value="Unassembled WGS sequence"/>
</dbReference>
<evidence type="ECO:0000256" key="8">
    <source>
        <dbReference type="ARBA" id="ARBA00022840"/>
    </source>
</evidence>
<evidence type="ECO:0000313" key="16">
    <source>
        <dbReference type="Proteomes" id="UP000754644"/>
    </source>
</evidence>
<evidence type="ECO:0000259" key="13">
    <source>
        <dbReference type="Pfam" id="PF00224"/>
    </source>
</evidence>
<organism evidence="15 16">
    <name type="scientific">SAR86 cluster bacterium</name>
    <dbReference type="NCBI Taxonomy" id="2030880"/>
    <lineage>
        <taxon>Bacteria</taxon>
        <taxon>Pseudomonadati</taxon>
        <taxon>Pseudomonadota</taxon>
        <taxon>Gammaproteobacteria</taxon>
        <taxon>SAR86 cluster</taxon>
    </lineage>
</organism>
<evidence type="ECO:0000256" key="4">
    <source>
        <dbReference type="ARBA" id="ARBA00022679"/>
    </source>
</evidence>
<keyword evidence="7 12" id="KW-0418">Kinase</keyword>
<evidence type="ECO:0000256" key="5">
    <source>
        <dbReference type="ARBA" id="ARBA00022723"/>
    </source>
</evidence>
<evidence type="ECO:0000256" key="7">
    <source>
        <dbReference type="ARBA" id="ARBA00022777"/>
    </source>
</evidence>
<dbReference type="InterPro" id="IPR015795">
    <property type="entry name" value="Pyrv_Knase_C"/>
</dbReference>
<evidence type="ECO:0000256" key="6">
    <source>
        <dbReference type="ARBA" id="ARBA00022741"/>
    </source>
</evidence>
<dbReference type="AlphaFoldDB" id="A0A972VUB0"/>
<dbReference type="EMBL" id="JABMOJ010000118">
    <property type="protein sequence ID" value="NQV64385.1"/>
    <property type="molecule type" value="Genomic_DNA"/>
</dbReference>
<dbReference type="GO" id="GO:0000287">
    <property type="term" value="F:magnesium ion binding"/>
    <property type="evidence" value="ECO:0007669"/>
    <property type="project" value="InterPro"/>
</dbReference>
<dbReference type="GO" id="GO:0004743">
    <property type="term" value="F:pyruvate kinase activity"/>
    <property type="evidence" value="ECO:0007669"/>
    <property type="project" value="UniProtKB-EC"/>
</dbReference>
<evidence type="ECO:0000256" key="11">
    <source>
        <dbReference type="ARBA" id="ARBA00023317"/>
    </source>
</evidence>
<name>A0A972VUB0_9GAMM</name>
<keyword evidence="6" id="KW-0547">Nucleotide-binding</keyword>
<dbReference type="InterPro" id="IPR015793">
    <property type="entry name" value="Pyrv_Knase_brl"/>
</dbReference>
<protein>
    <recommendedName>
        <fullName evidence="3 12">Pyruvate kinase</fullName>
        <ecNumber evidence="3 12">2.7.1.40</ecNumber>
    </recommendedName>
</protein>
<feature type="domain" description="Pyruvate kinase barrel" evidence="13">
    <location>
        <begin position="2"/>
        <end position="146"/>
    </location>
</feature>
<dbReference type="Pfam" id="PF00224">
    <property type="entry name" value="PK"/>
    <property type="match status" value="1"/>
</dbReference>
<proteinExistence type="inferred from homology"/>
<dbReference type="PANTHER" id="PTHR11817">
    <property type="entry name" value="PYRUVATE KINASE"/>
    <property type="match status" value="1"/>
</dbReference>